<evidence type="ECO:0000256" key="2">
    <source>
        <dbReference type="ARBA" id="ARBA00008533"/>
    </source>
</evidence>
<dbReference type="InterPro" id="IPR014001">
    <property type="entry name" value="Helicase_ATP-bd"/>
</dbReference>
<evidence type="ECO:0000256" key="3">
    <source>
        <dbReference type="ARBA" id="ARBA00022490"/>
    </source>
</evidence>
<dbReference type="InterPro" id="IPR024759">
    <property type="entry name" value="UvrB_YAD/RRR_dom"/>
</dbReference>
<dbReference type="CDD" id="cd18790">
    <property type="entry name" value="SF2_C_UvrB"/>
    <property type="match status" value="1"/>
</dbReference>
<dbReference type="InterPro" id="IPR006935">
    <property type="entry name" value="Helicase/UvrB_N"/>
</dbReference>
<dbReference type="SMART" id="SM00490">
    <property type="entry name" value="HELICc"/>
    <property type="match status" value="1"/>
</dbReference>
<dbReference type="HAMAP" id="MF_00204">
    <property type="entry name" value="UvrB"/>
    <property type="match status" value="1"/>
</dbReference>
<dbReference type="Pfam" id="PF00271">
    <property type="entry name" value="Helicase_C"/>
    <property type="match status" value="1"/>
</dbReference>
<dbReference type="Pfam" id="PF17757">
    <property type="entry name" value="UvrB_inter"/>
    <property type="match status" value="1"/>
</dbReference>
<dbReference type="InterPro" id="IPR004807">
    <property type="entry name" value="UvrB"/>
</dbReference>
<evidence type="ECO:0000256" key="6">
    <source>
        <dbReference type="ARBA" id="ARBA00022769"/>
    </source>
</evidence>
<evidence type="ECO:0000256" key="13">
    <source>
        <dbReference type="HAMAP-Rule" id="MF_00204"/>
    </source>
</evidence>
<dbReference type="SMART" id="SM00487">
    <property type="entry name" value="DEXDc"/>
    <property type="match status" value="1"/>
</dbReference>
<dbReference type="SUPFAM" id="SSF52540">
    <property type="entry name" value="P-loop containing nucleoside triphosphate hydrolases"/>
    <property type="match status" value="2"/>
</dbReference>
<comment type="subcellular location">
    <subcellularLocation>
        <location evidence="1 13 14">Cytoplasm</location>
    </subcellularLocation>
</comment>
<evidence type="ECO:0000256" key="15">
    <source>
        <dbReference type="SAM" id="Coils"/>
    </source>
</evidence>
<protein>
    <recommendedName>
        <fullName evidence="12 13">UvrABC system protein B</fullName>
        <shortName evidence="13">Protein UvrB</shortName>
    </recommendedName>
    <alternativeName>
        <fullName evidence="13">Excinuclease ABC subunit B</fullName>
    </alternativeName>
</protein>
<feature type="domain" description="Helicase ATP-binding" evidence="17">
    <location>
        <begin position="69"/>
        <end position="226"/>
    </location>
</feature>
<evidence type="ECO:0000256" key="9">
    <source>
        <dbReference type="ARBA" id="ARBA00023204"/>
    </source>
</evidence>
<dbReference type="Pfam" id="PF12344">
    <property type="entry name" value="UvrB"/>
    <property type="match status" value="1"/>
</dbReference>
<keyword evidence="15" id="KW-0175">Coiled coil</keyword>
<dbReference type="PANTHER" id="PTHR24029:SF0">
    <property type="entry name" value="UVRABC SYSTEM PROTEIN B"/>
    <property type="match status" value="1"/>
</dbReference>
<feature type="binding site" evidence="13">
    <location>
        <begin position="82"/>
        <end position="89"/>
    </location>
    <ligand>
        <name>ATP</name>
        <dbReference type="ChEBI" id="CHEBI:30616"/>
    </ligand>
</feature>
<comment type="similarity">
    <text evidence="2 13 14">Belongs to the UvrB family.</text>
</comment>
<keyword evidence="8 13" id="KW-0267">Excision nuclease</keyword>
<feature type="domain" description="UVR" evidence="16">
    <location>
        <begin position="680"/>
        <end position="715"/>
    </location>
</feature>
<evidence type="ECO:0000256" key="8">
    <source>
        <dbReference type="ARBA" id="ARBA00022881"/>
    </source>
</evidence>
<evidence type="ECO:0000256" key="7">
    <source>
        <dbReference type="ARBA" id="ARBA00022840"/>
    </source>
</evidence>
<dbReference type="PANTHER" id="PTHR24029">
    <property type="entry name" value="UVRABC SYSTEM PROTEIN B"/>
    <property type="match status" value="1"/>
</dbReference>
<keyword evidence="19" id="KW-0378">Hydrolase</keyword>
<dbReference type="EMBL" id="JAZDRO010000005">
    <property type="protein sequence ID" value="MEE2567438.1"/>
    <property type="molecule type" value="Genomic_DNA"/>
</dbReference>
<keyword evidence="7 13" id="KW-0067">ATP-binding</keyword>
<dbReference type="Proteomes" id="UP001310692">
    <property type="component" value="Unassembled WGS sequence"/>
</dbReference>
<evidence type="ECO:0000256" key="12">
    <source>
        <dbReference type="ARBA" id="ARBA00029504"/>
    </source>
</evidence>
<evidence type="ECO:0000259" key="17">
    <source>
        <dbReference type="PROSITE" id="PS51192"/>
    </source>
</evidence>
<dbReference type="PROSITE" id="PS51192">
    <property type="entry name" value="HELICASE_ATP_BIND_1"/>
    <property type="match status" value="1"/>
</dbReference>
<evidence type="ECO:0000259" key="18">
    <source>
        <dbReference type="PROSITE" id="PS51194"/>
    </source>
</evidence>
<dbReference type="Pfam" id="PF04851">
    <property type="entry name" value="ResIII"/>
    <property type="match status" value="1"/>
</dbReference>
<dbReference type="SUPFAM" id="SSF46600">
    <property type="entry name" value="C-terminal UvrC-binding domain of UvrB"/>
    <property type="match status" value="1"/>
</dbReference>
<comment type="function">
    <text evidence="13">The UvrABC repair system catalyzes the recognition and processing of DNA lesions. A damage recognition complex composed of 2 UvrA and 2 UvrB subunits scans DNA for abnormalities. Upon binding of the UvrA(2)B(2) complex to a putative damaged site, the DNA wraps around one UvrB monomer. DNA wrap is dependent on ATP binding by UvrB and probably causes local melting of the DNA helix, facilitating insertion of UvrB beta-hairpin between the DNA strands. Then UvrB probes one DNA strand for the presence of a lesion. If a lesion is found the UvrA subunits dissociate and the UvrB-DNA preincision complex is formed. This complex is subsequently bound by UvrC and the second UvrB is released. If no lesion is found, the DNA wraps around the other UvrB subunit that will check the other stand for damage.</text>
</comment>
<dbReference type="Gene3D" id="4.10.860.10">
    <property type="entry name" value="UVR domain"/>
    <property type="match status" value="1"/>
</dbReference>
<dbReference type="GO" id="GO:0016787">
    <property type="term" value="F:hydrolase activity"/>
    <property type="evidence" value="ECO:0007669"/>
    <property type="project" value="UniProtKB-KW"/>
</dbReference>
<dbReference type="InterPro" id="IPR036876">
    <property type="entry name" value="UVR_dom_sf"/>
</dbReference>
<keyword evidence="20" id="KW-1185">Reference proteome</keyword>
<comment type="caution">
    <text evidence="19">The sequence shown here is derived from an EMBL/GenBank/DDBJ whole genome shotgun (WGS) entry which is preliminary data.</text>
</comment>
<dbReference type="InterPro" id="IPR001650">
    <property type="entry name" value="Helicase_C-like"/>
</dbReference>
<sequence length="715" mass="80387">MARLTADDSAMRDMGQADFVLDKIATTPALWTPHRPERPEKSEGGVRFKCVSDFEPMGDQRTAIPELVDNLNAGERDQVLLGATGTGKTFTMAKVIEKVQRPALVLAPNKTLAAQLYGEFKSFFPDNSVEYFVSYYDYYQPEAYVPRTDTFIEKESSINEAIDRMRHAATRAILERDDVIIVASVSCIYGIGSVETYTAMTFELKAGQTIDPRAAAKDLVALQYQRNDAAFQRGTFRVKGDVLEIFPAHYDDRAWRVDFFGDEIESITEFDPLTGKAQADLKSIKVYANSHYVTPRPTLHQAISSIKTELKERLKWMEENGKLLEAQRLAQRTEFDIEMLEATGVCNGIENYSRYLTGRKPGEPPPTLFEYLPEDALIFVDESHVAIPQLGAMYRGDFNRKKTLADHGFRLPSCLDNRPLKFEEWDLMRPQTICVSATPGGWELERTGGVFTEQVIRPTGLIDPPVEVRPVAKDGASQVDDVIAEARATAEMGLRTLVTTLTKRMAEDLTEYMHEQGLKVRYMHSDVDTVERIELIRDLRLGAYDVLVGINLLREGLDIPECGLVAILDADKEGFLRSETSLVQTIGRAARNSESKVVLYADRITGSMERAMDETARRRDKQTAYNLEHGITPTTIVRGVSDVLEGVMEKTAKGRSARARDRKRLTAREESATFDPNNLRAHIAELEKQMREAAANLEFEEAARLRDEIKGLEGE</sequence>
<evidence type="ECO:0000313" key="20">
    <source>
        <dbReference type="Proteomes" id="UP001310692"/>
    </source>
</evidence>
<keyword evidence="4 13" id="KW-0547">Nucleotide-binding</keyword>
<feature type="short sequence motif" description="Beta-hairpin" evidence="13">
    <location>
        <begin position="135"/>
        <end position="158"/>
    </location>
</feature>
<evidence type="ECO:0000256" key="14">
    <source>
        <dbReference type="RuleBase" id="RU003587"/>
    </source>
</evidence>
<proteinExistence type="inferred from homology"/>
<evidence type="ECO:0000256" key="4">
    <source>
        <dbReference type="ARBA" id="ARBA00022741"/>
    </source>
</evidence>
<evidence type="ECO:0000256" key="11">
    <source>
        <dbReference type="ARBA" id="ARBA00026033"/>
    </source>
</evidence>
<dbReference type="Pfam" id="PF02151">
    <property type="entry name" value="UVR"/>
    <property type="match status" value="1"/>
</dbReference>
<name>A0ABU7M0U6_9PROT</name>
<dbReference type="NCBIfam" id="NF003673">
    <property type="entry name" value="PRK05298.1"/>
    <property type="match status" value="1"/>
</dbReference>
<dbReference type="Gene3D" id="3.40.50.300">
    <property type="entry name" value="P-loop containing nucleotide triphosphate hydrolases"/>
    <property type="match status" value="3"/>
</dbReference>
<dbReference type="PROSITE" id="PS51194">
    <property type="entry name" value="HELICASE_CTER"/>
    <property type="match status" value="1"/>
</dbReference>
<keyword evidence="6 13" id="KW-0228">DNA excision</keyword>
<evidence type="ECO:0000256" key="10">
    <source>
        <dbReference type="ARBA" id="ARBA00023236"/>
    </source>
</evidence>
<keyword evidence="3 13" id="KW-0963">Cytoplasm</keyword>
<dbReference type="NCBIfam" id="TIGR00631">
    <property type="entry name" value="uvrb"/>
    <property type="match status" value="1"/>
</dbReference>
<dbReference type="RefSeq" id="WP_330196999.1">
    <property type="nucleotide sequence ID" value="NZ_JAZDRO010000005.1"/>
</dbReference>
<dbReference type="PROSITE" id="PS50151">
    <property type="entry name" value="UVR"/>
    <property type="match status" value="1"/>
</dbReference>
<reference evidence="19 20" key="1">
    <citation type="submission" date="2024-01" db="EMBL/GenBank/DDBJ databases">
        <title>Hyphobacterium bacterium isolated from marine sediment.</title>
        <authorList>
            <person name="Zhao S."/>
        </authorList>
    </citation>
    <scope>NUCLEOTIDE SEQUENCE [LARGE SCALE GENOMIC DNA]</scope>
    <source>
        <strain evidence="19 20">Y60-23</strain>
    </source>
</reference>
<evidence type="ECO:0000256" key="1">
    <source>
        <dbReference type="ARBA" id="ARBA00004496"/>
    </source>
</evidence>
<dbReference type="InterPro" id="IPR001943">
    <property type="entry name" value="UVR_dom"/>
</dbReference>
<dbReference type="Gene3D" id="6.10.140.240">
    <property type="match status" value="1"/>
</dbReference>
<gene>
    <name evidence="13 19" type="primary">uvrB</name>
    <name evidence="19" type="ORF">V0U35_12190</name>
</gene>
<feature type="coiled-coil region" evidence="15">
    <location>
        <begin position="683"/>
        <end position="715"/>
    </location>
</feature>
<evidence type="ECO:0000256" key="5">
    <source>
        <dbReference type="ARBA" id="ARBA00022763"/>
    </source>
</evidence>
<feature type="domain" description="Helicase C-terminal" evidence="18">
    <location>
        <begin position="478"/>
        <end position="631"/>
    </location>
</feature>
<keyword evidence="9 13" id="KW-0234">DNA repair</keyword>
<dbReference type="InterPro" id="IPR041471">
    <property type="entry name" value="UvrB_inter"/>
</dbReference>
<evidence type="ECO:0000313" key="19">
    <source>
        <dbReference type="EMBL" id="MEE2567438.1"/>
    </source>
</evidence>
<keyword evidence="10 13" id="KW-0742">SOS response</keyword>
<dbReference type="InterPro" id="IPR027417">
    <property type="entry name" value="P-loop_NTPase"/>
</dbReference>
<comment type="domain">
    <text evidence="13">The beta-hairpin motif is involved in DNA binding.</text>
</comment>
<evidence type="ECO:0000259" key="16">
    <source>
        <dbReference type="PROSITE" id="PS50151"/>
    </source>
</evidence>
<keyword evidence="5 13" id="KW-0227">DNA damage</keyword>
<comment type="subunit">
    <text evidence="11 13 14">Forms a heterotetramer with UvrA during the search for lesions. Interacts with UvrC in an incision complex.</text>
</comment>
<dbReference type="CDD" id="cd17916">
    <property type="entry name" value="DEXHc_UvrB"/>
    <property type="match status" value="1"/>
</dbReference>
<accession>A0ABU7M0U6</accession>
<organism evidence="19 20">
    <name type="scientific">Hyphobacterium marinum</name>
    <dbReference type="NCBI Taxonomy" id="3116574"/>
    <lineage>
        <taxon>Bacteria</taxon>
        <taxon>Pseudomonadati</taxon>
        <taxon>Pseudomonadota</taxon>
        <taxon>Alphaproteobacteria</taxon>
        <taxon>Maricaulales</taxon>
        <taxon>Maricaulaceae</taxon>
        <taxon>Hyphobacterium</taxon>
    </lineage>
</organism>